<dbReference type="STRING" id="1464122.SAMN05421737_104123"/>
<accession>A0A1G6HQE0</accession>
<dbReference type="EMBL" id="FMYM01000004">
    <property type="protein sequence ID" value="SDB96411.1"/>
    <property type="molecule type" value="Genomic_DNA"/>
</dbReference>
<dbReference type="RefSeq" id="WP_090775246.1">
    <property type="nucleotide sequence ID" value="NZ_FMYM01000004.1"/>
</dbReference>
<reference evidence="2" key="1">
    <citation type="submission" date="2016-09" db="EMBL/GenBank/DDBJ databases">
        <authorList>
            <person name="Varghese N."/>
            <person name="Submissions S."/>
        </authorList>
    </citation>
    <scope>NUCLEOTIDE SEQUENCE [LARGE SCALE GENOMIC DNA]</scope>
    <source>
        <strain evidence="2">25nlg</strain>
    </source>
</reference>
<evidence type="ECO:0000313" key="2">
    <source>
        <dbReference type="Proteomes" id="UP000242662"/>
    </source>
</evidence>
<sequence>MAKIELRGMNELRGKLKKNANLNDVKAVVRMNGAEMHRKALKNVPVDTGELKRSTNLYPKDRGFTAHLSAGAHYAPYVEYGTRYQRGKPFIRPAFHEQKGRFISDMKRLMK</sequence>
<dbReference type="InterPro" id="IPR010064">
    <property type="entry name" value="HK97-gp10_tail"/>
</dbReference>
<proteinExistence type="predicted"/>
<dbReference type="Proteomes" id="UP000242662">
    <property type="component" value="Unassembled WGS sequence"/>
</dbReference>
<dbReference type="AlphaFoldDB" id="A0A1G6HQE0"/>
<dbReference type="OrthoDB" id="4457835at2"/>
<keyword evidence="2" id="KW-1185">Reference proteome</keyword>
<name>A0A1G6HQE0_9BACI</name>
<dbReference type="Pfam" id="PF04883">
    <property type="entry name" value="HK97-gp10_like"/>
    <property type="match status" value="1"/>
</dbReference>
<evidence type="ECO:0000313" key="1">
    <source>
        <dbReference type="EMBL" id="SDB96411.1"/>
    </source>
</evidence>
<dbReference type="NCBIfam" id="TIGR01725">
    <property type="entry name" value="phge_HK97_gp10"/>
    <property type="match status" value="1"/>
</dbReference>
<gene>
    <name evidence="1" type="ORF">SAMN05421737_104123</name>
</gene>
<protein>
    <submittedName>
        <fullName evidence="1">Phage protein, HK97 gp10 family</fullName>
    </submittedName>
</protein>
<organism evidence="1 2">
    <name type="scientific">Shouchella lonarensis</name>
    <dbReference type="NCBI Taxonomy" id="1464122"/>
    <lineage>
        <taxon>Bacteria</taxon>
        <taxon>Bacillati</taxon>
        <taxon>Bacillota</taxon>
        <taxon>Bacilli</taxon>
        <taxon>Bacillales</taxon>
        <taxon>Bacillaceae</taxon>
        <taxon>Shouchella</taxon>
    </lineage>
</organism>